<organism evidence="1 2">
    <name type="scientific">Flavobacterium piscis</name>
    <dbReference type="NCBI Taxonomy" id="1114874"/>
    <lineage>
        <taxon>Bacteria</taxon>
        <taxon>Pseudomonadati</taxon>
        <taxon>Bacteroidota</taxon>
        <taxon>Flavobacteriia</taxon>
        <taxon>Flavobacteriales</taxon>
        <taxon>Flavobacteriaceae</taxon>
        <taxon>Flavobacterium</taxon>
    </lineage>
</organism>
<evidence type="ECO:0000313" key="1">
    <source>
        <dbReference type="EMBL" id="OCB73201.1"/>
    </source>
</evidence>
<comment type="caution">
    <text evidence="1">The sequence shown here is derived from an EMBL/GenBank/DDBJ whole genome shotgun (WGS) entry which is preliminary data.</text>
</comment>
<evidence type="ECO:0000313" key="2">
    <source>
        <dbReference type="Proteomes" id="UP000093343"/>
    </source>
</evidence>
<keyword evidence="2" id="KW-1185">Reference proteome</keyword>
<name>A0ABX2XH98_9FLAO</name>
<gene>
    <name evidence="1" type="ORF">FLP_10810</name>
</gene>
<dbReference type="EMBL" id="LVEN01000027">
    <property type="protein sequence ID" value="OCB73201.1"/>
    <property type="molecule type" value="Genomic_DNA"/>
</dbReference>
<accession>A0ABX2XH98</accession>
<proteinExistence type="predicted"/>
<protein>
    <submittedName>
        <fullName evidence="1">Uncharacterized protein</fullName>
    </submittedName>
</protein>
<dbReference type="Proteomes" id="UP000093343">
    <property type="component" value="Unassembled WGS sequence"/>
</dbReference>
<sequence length="64" mass="7504">MQFMHAFMIGIFRRYLGNRCQFMPEDFNRIDKTLKGTASQQGRINGNMGAADPIILFNHRKEIR</sequence>
<reference evidence="2" key="1">
    <citation type="submission" date="2016-03" db="EMBL/GenBank/DDBJ databases">
        <title>Draft genome sequence of Paenibacillus glacialis DSM 22343.</title>
        <authorList>
            <person name="Shin S.-K."/>
            <person name="Yi H."/>
        </authorList>
    </citation>
    <scope>NUCLEOTIDE SEQUENCE [LARGE SCALE GENOMIC DNA]</scope>
    <source>
        <strain evidence="2">CCUG 60099</strain>
    </source>
</reference>